<sequence>MGCFRLAEKCEEEGDGAEEVDALPCRRWCFRLAEKCEEEGDGAEEVDALPCRRWWWRQHQLNVNARRRGEGGEEVSLLGAAGEVDAIAQSAKVELVATVEPLVHYNAKMVIPACGRTTVAPSTAKQSTATCSPPSDPTTLMAASG</sequence>
<reference evidence="2" key="2">
    <citation type="submission" date="2008-12" db="EMBL/GenBank/DDBJ databases">
        <title>Improved gene annotation of the rice (Oryza sativa) genomes.</title>
        <authorList>
            <person name="Wang J."/>
            <person name="Li R."/>
            <person name="Fan W."/>
            <person name="Huang Q."/>
            <person name="Zhang J."/>
            <person name="Zhou Y."/>
            <person name="Hu Y."/>
            <person name="Zi S."/>
            <person name="Li J."/>
            <person name="Ni P."/>
            <person name="Zheng H."/>
            <person name="Zhang Y."/>
            <person name="Zhao M."/>
            <person name="Hao Q."/>
            <person name="McDermott J."/>
            <person name="Samudrala R."/>
            <person name="Kristiansen K."/>
            <person name="Wong G.K.-S."/>
        </authorList>
    </citation>
    <scope>NUCLEOTIDE SEQUENCE</scope>
</reference>
<dbReference type="AlphaFoldDB" id="B9F986"/>
<gene>
    <name evidence="2" type="ORF">OsJ_11415</name>
</gene>
<proteinExistence type="predicted"/>
<evidence type="ECO:0000256" key="1">
    <source>
        <dbReference type="SAM" id="MobiDB-lite"/>
    </source>
</evidence>
<name>B9F986_ORYSJ</name>
<accession>B9F986</accession>
<protein>
    <submittedName>
        <fullName evidence="2">Uncharacterized protein</fullName>
    </submittedName>
</protein>
<feature type="compositionally biased region" description="Polar residues" evidence="1">
    <location>
        <begin position="122"/>
        <end position="133"/>
    </location>
</feature>
<organism evidence="2">
    <name type="scientific">Oryza sativa subsp. japonica</name>
    <name type="common">Rice</name>
    <dbReference type="NCBI Taxonomy" id="39947"/>
    <lineage>
        <taxon>Eukaryota</taxon>
        <taxon>Viridiplantae</taxon>
        <taxon>Streptophyta</taxon>
        <taxon>Embryophyta</taxon>
        <taxon>Tracheophyta</taxon>
        <taxon>Spermatophyta</taxon>
        <taxon>Magnoliopsida</taxon>
        <taxon>Liliopsida</taxon>
        <taxon>Poales</taxon>
        <taxon>Poaceae</taxon>
        <taxon>BOP clade</taxon>
        <taxon>Oryzoideae</taxon>
        <taxon>Oryzeae</taxon>
        <taxon>Oryzinae</taxon>
        <taxon>Oryza</taxon>
        <taxon>Oryza sativa</taxon>
    </lineage>
</organism>
<dbReference type="EMBL" id="CM000140">
    <property type="protein sequence ID" value="EEE59334.1"/>
    <property type="molecule type" value="Genomic_DNA"/>
</dbReference>
<feature type="region of interest" description="Disordered" evidence="1">
    <location>
        <begin position="122"/>
        <end position="145"/>
    </location>
</feature>
<reference evidence="2" key="1">
    <citation type="journal article" date="2005" name="PLoS Biol.">
        <title>The genomes of Oryza sativa: a history of duplications.</title>
        <authorList>
            <person name="Yu J."/>
            <person name="Wang J."/>
            <person name="Lin W."/>
            <person name="Li S."/>
            <person name="Li H."/>
            <person name="Zhou J."/>
            <person name="Ni P."/>
            <person name="Dong W."/>
            <person name="Hu S."/>
            <person name="Zeng C."/>
            <person name="Zhang J."/>
            <person name="Zhang Y."/>
            <person name="Li R."/>
            <person name="Xu Z."/>
            <person name="Li S."/>
            <person name="Li X."/>
            <person name="Zheng H."/>
            <person name="Cong L."/>
            <person name="Lin L."/>
            <person name="Yin J."/>
            <person name="Geng J."/>
            <person name="Li G."/>
            <person name="Shi J."/>
            <person name="Liu J."/>
            <person name="Lv H."/>
            <person name="Li J."/>
            <person name="Wang J."/>
            <person name="Deng Y."/>
            <person name="Ran L."/>
            <person name="Shi X."/>
            <person name="Wang X."/>
            <person name="Wu Q."/>
            <person name="Li C."/>
            <person name="Ren X."/>
            <person name="Wang J."/>
            <person name="Wang X."/>
            <person name="Li D."/>
            <person name="Liu D."/>
            <person name="Zhang X."/>
            <person name="Ji Z."/>
            <person name="Zhao W."/>
            <person name="Sun Y."/>
            <person name="Zhang Z."/>
            <person name="Bao J."/>
            <person name="Han Y."/>
            <person name="Dong L."/>
            <person name="Ji J."/>
            <person name="Chen P."/>
            <person name="Wu S."/>
            <person name="Liu J."/>
            <person name="Xiao Y."/>
            <person name="Bu D."/>
            <person name="Tan J."/>
            <person name="Yang L."/>
            <person name="Ye C."/>
            <person name="Zhang J."/>
            <person name="Xu J."/>
            <person name="Zhou Y."/>
            <person name="Yu Y."/>
            <person name="Zhang B."/>
            <person name="Zhuang S."/>
            <person name="Wei H."/>
            <person name="Liu B."/>
            <person name="Lei M."/>
            <person name="Yu H."/>
            <person name="Li Y."/>
            <person name="Xu H."/>
            <person name="Wei S."/>
            <person name="He X."/>
            <person name="Fang L."/>
            <person name="Zhang Z."/>
            <person name="Zhang Y."/>
            <person name="Huang X."/>
            <person name="Su Z."/>
            <person name="Tong W."/>
            <person name="Li J."/>
            <person name="Tong Z."/>
            <person name="Li S."/>
            <person name="Ye J."/>
            <person name="Wang L."/>
            <person name="Fang L."/>
            <person name="Lei T."/>
            <person name="Chen C."/>
            <person name="Chen H."/>
            <person name="Xu Z."/>
            <person name="Li H."/>
            <person name="Huang H."/>
            <person name="Zhang F."/>
            <person name="Xu H."/>
            <person name="Li N."/>
            <person name="Zhao C."/>
            <person name="Li S."/>
            <person name="Dong L."/>
            <person name="Huang Y."/>
            <person name="Li L."/>
            <person name="Xi Y."/>
            <person name="Qi Q."/>
            <person name="Li W."/>
            <person name="Zhang B."/>
            <person name="Hu W."/>
            <person name="Zhang Y."/>
            <person name="Tian X."/>
            <person name="Jiao Y."/>
            <person name="Liang X."/>
            <person name="Jin J."/>
            <person name="Gao L."/>
            <person name="Zheng W."/>
            <person name="Hao B."/>
            <person name="Liu S."/>
            <person name="Wang W."/>
            <person name="Yuan L."/>
            <person name="Cao M."/>
            <person name="McDermott J."/>
            <person name="Samudrala R."/>
            <person name="Wang J."/>
            <person name="Wong G.K."/>
            <person name="Yang H."/>
        </authorList>
    </citation>
    <scope>NUCLEOTIDE SEQUENCE [LARGE SCALE GENOMIC DNA]</scope>
</reference>
<evidence type="ECO:0000313" key="2">
    <source>
        <dbReference type="EMBL" id="EEE59334.1"/>
    </source>
</evidence>
<dbReference type="Proteomes" id="UP000007752">
    <property type="component" value="Chromosome 3"/>
</dbReference>